<reference evidence="1" key="1">
    <citation type="submission" date="2019-06" db="EMBL/GenBank/DDBJ databases">
        <title>Complete genome sequence of Methylogaea oryzae strain JCM16910.</title>
        <authorList>
            <person name="Asakawa S."/>
        </authorList>
    </citation>
    <scope>NUCLEOTIDE SEQUENCE</scope>
    <source>
        <strain evidence="1">E10</strain>
    </source>
</reference>
<gene>
    <name evidence="1" type="ORF">MoryE10_03100</name>
</gene>
<dbReference type="RefSeq" id="WP_054772751.1">
    <property type="nucleotide sequence ID" value="NZ_AP019782.1"/>
</dbReference>
<accession>A0A8D5AIG1</accession>
<evidence type="ECO:0000313" key="2">
    <source>
        <dbReference type="Proteomes" id="UP000824988"/>
    </source>
</evidence>
<dbReference type="KEGG" id="moz:MoryE10_03100"/>
<sequence>MKLRISQWLDTSDEDAENFPVVYGIQINNGDGKGWLHCHENEKPLWFDTPEAESAKIAEIRAAHNAIGIMAA</sequence>
<dbReference type="Proteomes" id="UP000824988">
    <property type="component" value="Chromosome"/>
</dbReference>
<proteinExistence type="predicted"/>
<dbReference type="EMBL" id="AP019782">
    <property type="protein sequence ID" value="BBL69704.1"/>
    <property type="molecule type" value="Genomic_DNA"/>
</dbReference>
<evidence type="ECO:0000313" key="1">
    <source>
        <dbReference type="EMBL" id="BBL69704.1"/>
    </source>
</evidence>
<protein>
    <submittedName>
        <fullName evidence="1">Uncharacterized protein</fullName>
    </submittedName>
</protein>
<dbReference type="AlphaFoldDB" id="A0A8D5AIG1"/>
<keyword evidence="2" id="KW-1185">Reference proteome</keyword>
<name>A0A8D5AIG1_9GAMM</name>
<organism evidence="1 2">
    <name type="scientific">Methylogaea oryzae</name>
    <dbReference type="NCBI Taxonomy" id="1295382"/>
    <lineage>
        <taxon>Bacteria</taxon>
        <taxon>Pseudomonadati</taxon>
        <taxon>Pseudomonadota</taxon>
        <taxon>Gammaproteobacteria</taxon>
        <taxon>Methylococcales</taxon>
        <taxon>Methylococcaceae</taxon>
        <taxon>Methylogaea</taxon>
    </lineage>
</organism>